<feature type="domain" description="Bacterial sugar transferase" evidence="8">
    <location>
        <begin position="58"/>
        <end position="240"/>
    </location>
</feature>
<evidence type="ECO:0000256" key="1">
    <source>
        <dbReference type="ARBA" id="ARBA00004141"/>
    </source>
</evidence>
<evidence type="ECO:0000256" key="4">
    <source>
        <dbReference type="ARBA" id="ARBA00022692"/>
    </source>
</evidence>
<evidence type="ECO:0000256" key="3">
    <source>
        <dbReference type="ARBA" id="ARBA00022679"/>
    </source>
</evidence>
<dbReference type="GO" id="GO:0016780">
    <property type="term" value="F:phosphotransferase activity, for other substituted phosphate groups"/>
    <property type="evidence" value="ECO:0007669"/>
    <property type="project" value="TreeGrafter"/>
</dbReference>
<sequence>MPASVIFPSANRGITEWLARRPVPIVSKSMGTEPNNAAVTAAGRPWRLAHPKERDLAKRAVDLVIAVTCLVALLPIYVVVAVAIWLESGSPVLFRQERAGLRGRPFLMFKFRSMVANAEQETGPVWAATNDARVTRVGAFLRRTHLDELPQFWNVLRGEMSVVGPRPERPIFLAKLDKEIPGFSSRCTVKPGITGLAQVSNGYTQSTRAARRKLRYDIHYIRNYCFLLDLKIMARTIQVLANDENAR</sequence>
<dbReference type="AlphaFoldDB" id="A0A538TJQ1"/>
<keyword evidence="5 7" id="KW-1133">Transmembrane helix</keyword>
<proteinExistence type="inferred from homology"/>
<evidence type="ECO:0000256" key="7">
    <source>
        <dbReference type="SAM" id="Phobius"/>
    </source>
</evidence>
<dbReference type="NCBIfam" id="TIGR03025">
    <property type="entry name" value="EPS_sugtrans"/>
    <property type="match status" value="1"/>
</dbReference>
<dbReference type="PANTHER" id="PTHR30576">
    <property type="entry name" value="COLANIC BIOSYNTHESIS UDP-GLUCOSE LIPID CARRIER TRANSFERASE"/>
    <property type="match status" value="1"/>
</dbReference>
<gene>
    <name evidence="9" type="ORF">E6K79_09460</name>
</gene>
<dbReference type="GO" id="GO:0016020">
    <property type="term" value="C:membrane"/>
    <property type="evidence" value="ECO:0007669"/>
    <property type="project" value="UniProtKB-SubCell"/>
</dbReference>
<evidence type="ECO:0000313" key="10">
    <source>
        <dbReference type="Proteomes" id="UP000317691"/>
    </source>
</evidence>
<accession>A0A538TJQ1</accession>
<organism evidence="9 10">
    <name type="scientific">Eiseniibacteriota bacterium</name>
    <dbReference type="NCBI Taxonomy" id="2212470"/>
    <lineage>
        <taxon>Bacteria</taxon>
        <taxon>Candidatus Eiseniibacteriota</taxon>
    </lineage>
</organism>
<name>A0A538TJQ1_UNCEI</name>
<protein>
    <submittedName>
        <fullName evidence="9">Sugar transferase</fullName>
    </submittedName>
</protein>
<evidence type="ECO:0000259" key="8">
    <source>
        <dbReference type="Pfam" id="PF02397"/>
    </source>
</evidence>
<keyword evidence="3 9" id="KW-0808">Transferase</keyword>
<dbReference type="EMBL" id="VBOZ01000029">
    <property type="protein sequence ID" value="TMQ63854.1"/>
    <property type="molecule type" value="Genomic_DNA"/>
</dbReference>
<evidence type="ECO:0000256" key="5">
    <source>
        <dbReference type="ARBA" id="ARBA00022989"/>
    </source>
</evidence>
<evidence type="ECO:0000256" key="2">
    <source>
        <dbReference type="ARBA" id="ARBA00006464"/>
    </source>
</evidence>
<dbReference type="InterPro" id="IPR017475">
    <property type="entry name" value="EPS_sugar_tfrase"/>
</dbReference>
<comment type="subcellular location">
    <subcellularLocation>
        <location evidence="1">Membrane</location>
        <topology evidence="1">Multi-pass membrane protein</topology>
    </subcellularLocation>
</comment>
<keyword evidence="6 7" id="KW-0472">Membrane</keyword>
<keyword evidence="4 7" id="KW-0812">Transmembrane</keyword>
<evidence type="ECO:0000256" key="6">
    <source>
        <dbReference type="ARBA" id="ARBA00023136"/>
    </source>
</evidence>
<dbReference type="PANTHER" id="PTHR30576:SF0">
    <property type="entry name" value="UNDECAPRENYL-PHOSPHATE N-ACETYLGALACTOSAMINYL 1-PHOSPHATE TRANSFERASE-RELATED"/>
    <property type="match status" value="1"/>
</dbReference>
<dbReference type="InterPro" id="IPR003362">
    <property type="entry name" value="Bact_transf"/>
</dbReference>
<dbReference type="Proteomes" id="UP000317691">
    <property type="component" value="Unassembled WGS sequence"/>
</dbReference>
<reference evidence="9 10" key="1">
    <citation type="journal article" date="2019" name="Nat. Microbiol.">
        <title>Mediterranean grassland soil C-N compound turnover is dependent on rainfall and depth, and is mediated by genomically divergent microorganisms.</title>
        <authorList>
            <person name="Diamond S."/>
            <person name="Andeer P.F."/>
            <person name="Li Z."/>
            <person name="Crits-Christoph A."/>
            <person name="Burstein D."/>
            <person name="Anantharaman K."/>
            <person name="Lane K.R."/>
            <person name="Thomas B.C."/>
            <person name="Pan C."/>
            <person name="Northen T.R."/>
            <person name="Banfield J.F."/>
        </authorList>
    </citation>
    <scope>NUCLEOTIDE SEQUENCE [LARGE SCALE GENOMIC DNA]</scope>
    <source>
        <strain evidence="9">WS_9</strain>
    </source>
</reference>
<dbReference type="Pfam" id="PF02397">
    <property type="entry name" value="Bac_transf"/>
    <property type="match status" value="1"/>
</dbReference>
<evidence type="ECO:0000313" key="9">
    <source>
        <dbReference type="EMBL" id="TMQ63854.1"/>
    </source>
</evidence>
<comment type="caution">
    <text evidence="9">The sequence shown here is derived from an EMBL/GenBank/DDBJ whole genome shotgun (WGS) entry which is preliminary data.</text>
</comment>
<feature type="transmembrane region" description="Helical" evidence="7">
    <location>
        <begin position="60"/>
        <end position="86"/>
    </location>
</feature>
<comment type="similarity">
    <text evidence="2">Belongs to the bacterial sugar transferase family.</text>
</comment>